<sequence length="108" mass="11871">MTIWYLSQVGLPIAFLLMSISALIIYKKGHRIAAILIGISTLTISTLKIFHAISFSQDLVSYEHDAQGNVAHATVELTLWQNMSLWADPIGTCLIAIGIFILAKRISS</sequence>
<protein>
    <submittedName>
        <fullName evidence="2">Uncharacterized protein</fullName>
    </submittedName>
</protein>
<name>A0ABU1USQ8_9GAMM</name>
<evidence type="ECO:0000313" key="3">
    <source>
        <dbReference type="Proteomes" id="UP001253595"/>
    </source>
</evidence>
<keyword evidence="1" id="KW-1133">Transmembrane helix</keyword>
<dbReference type="EMBL" id="JAVDVX010000001">
    <property type="protein sequence ID" value="MDR7088217.1"/>
    <property type="molecule type" value="Genomic_DNA"/>
</dbReference>
<reference evidence="2 3" key="1">
    <citation type="submission" date="2023-07" db="EMBL/GenBank/DDBJ databases">
        <title>Sorghum-associated microbial communities from plants grown in Nebraska, USA.</title>
        <authorList>
            <person name="Schachtman D."/>
        </authorList>
    </citation>
    <scope>NUCLEOTIDE SEQUENCE [LARGE SCALE GENOMIC DNA]</scope>
    <source>
        <strain evidence="2 3">BE190</strain>
    </source>
</reference>
<feature type="transmembrane region" description="Helical" evidence="1">
    <location>
        <begin position="6"/>
        <end position="26"/>
    </location>
</feature>
<feature type="transmembrane region" description="Helical" evidence="1">
    <location>
        <begin position="85"/>
        <end position="103"/>
    </location>
</feature>
<keyword evidence="3" id="KW-1185">Reference proteome</keyword>
<gene>
    <name evidence="2" type="ORF">J2X05_000220</name>
</gene>
<feature type="transmembrane region" description="Helical" evidence="1">
    <location>
        <begin position="33"/>
        <end position="53"/>
    </location>
</feature>
<dbReference type="Proteomes" id="UP001253595">
    <property type="component" value="Unassembled WGS sequence"/>
</dbReference>
<organism evidence="2 3">
    <name type="scientific">Cellvibrio fibrivorans</name>
    <dbReference type="NCBI Taxonomy" id="126350"/>
    <lineage>
        <taxon>Bacteria</taxon>
        <taxon>Pseudomonadati</taxon>
        <taxon>Pseudomonadota</taxon>
        <taxon>Gammaproteobacteria</taxon>
        <taxon>Cellvibrionales</taxon>
        <taxon>Cellvibrionaceae</taxon>
        <taxon>Cellvibrio</taxon>
    </lineage>
</organism>
<keyword evidence="1" id="KW-0472">Membrane</keyword>
<comment type="caution">
    <text evidence="2">The sequence shown here is derived from an EMBL/GenBank/DDBJ whole genome shotgun (WGS) entry which is preliminary data.</text>
</comment>
<evidence type="ECO:0000256" key="1">
    <source>
        <dbReference type="SAM" id="Phobius"/>
    </source>
</evidence>
<accession>A0ABU1USQ8</accession>
<proteinExistence type="predicted"/>
<dbReference type="RefSeq" id="WP_310067565.1">
    <property type="nucleotide sequence ID" value="NZ_JAVDVX010000001.1"/>
</dbReference>
<evidence type="ECO:0000313" key="2">
    <source>
        <dbReference type="EMBL" id="MDR7088217.1"/>
    </source>
</evidence>
<keyword evidence="1" id="KW-0812">Transmembrane</keyword>